<dbReference type="InterPro" id="IPR011053">
    <property type="entry name" value="Single_hybrid_motif"/>
</dbReference>
<dbReference type="Proteomes" id="UP001623232">
    <property type="component" value="Chromosome"/>
</dbReference>
<comment type="similarity">
    <text evidence="2 7">Belongs to the 2-oxoacid dehydrogenase family.</text>
</comment>
<evidence type="ECO:0000256" key="7">
    <source>
        <dbReference type="RuleBase" id="RU003423"/>
    </source>
</evidence>
<dbReference type="InterPro" id="IPR036625">
    <property type="entry name" value="E3-bd_dom_sf"/>
</dbReference>
<accession>A0ABZ2XQ80</accession>
<dbReference type="SUPFAM" id="SSF47005">
    <property type="entry name" value="Peripheral subunit-binding domain of 2-oxo acid dehydrogenase complex"/>
    <property type="match status" value="1"/>
</dbReference>
<dbReference type="Gene3D" id="4.10.320.10">
    <property type="entry name" value="E3-binding domain"/>
    <property type="match status" value="1"/>
</dbReference>
<evidence type="ECO:0000256" key="5">
    <source>
        <dbReference type="ARBA" id="ARBA00022823"/>
    </source>
</evidence>
<dbReference type="PANTHER" id="PTHR43178:SF5">
    <property type="entry name" value="LIPOAMIDE ACYLTRANSFERASE COMPONENT OF BRANCHED-CHAIN ALPHA-KETO ACID DEHYDROGENASE COMPLEX, MITOCHONDRIAL"/>
    <property type="match status" value="1"/>
</dbReference>
<comment type="subunit">
    <text evidence="3">Forms a 24-polypeptide structural core with octahedral symmetry.</text>
</comment>
<evidence type="ECO:0000259" key="10">
    <source>
        <dbReference type="PROSITE" id="PS51826"/>
    </source>
</evidence>
<dbReference type="SUPFAM" id="SSF51230">
    <property type="entry name" value="Single hybrid motif"/>
    <property type="match status" value="1"/>
</dbReference>
<evidence type="ECO:0000256" key="2">
    <source>
        <dbReference type="ARBA" id="ARBA00007317"/>
    </source>
</evidence>
<keyword evidence="6 7" id="KW-0012">Acyltransferase</keyword>
<dbReference type="InterPro" id="IPR001078">
    <property type="entry name" value="2-oxoacid_DH_actylTfrase"/>
</dbReference>
<dbReference type="EMBL" id="CP123584">
    <property type="protein sequence ID" value="WZK88023.1"/>
    <property type="molecule type" value="Genomic_DNA"/>
</dbReference>
<dbReference type="PROSITE" id="PS00189">
    <property type="entry name" value="LIPOYL"/>
    <property type="match status" value="1"/>
</dbReference>
<name>A0ABZ2XQ80_9RHOB</name>
<evidence type="ECO:0000259" key="9">
    <source>
        <dbReference type="PROSITE" id="PS50968"/>
    </source>
</evidence>
<evidence type="ECO:0000256" key="4">
    <source>
        <dbReference type="ARBA" id="ARBA00022679"/>
    </source>
</evidence>
<evidence type="ECO:0000256" key="1">
    <source>
        <dbReference type="ARBA" id="ARBA00001938"/>
    </source>
</evidence>
<dbReference type="PROSITE" id="PS50968">
    <property type="entry name" value="BIOTINYL_LIPOYL"/>
    <property type="match status" value="1"/>
</dbReference>
<dbReference type="Gene3D" id="2.40.50.100">
    <property type="match status" value="1"/>
</dbReference>
<feature type="compositionally biased region" description="Low complexity" evidence="8">
    <location>
        <begin position="93"/>
        <end position="104"/>
    </location>
</feature>
<feature type="domain" description="Peripheral subunit-binding (PSBD)" evidence="10">
    <location>
        <begin position="136"/>
        <end position="173"/>
    </location>
</feature>
<feature type="domain" description="Lipoyl-binding" evidence="9">
    <location>
        <begin position="3"/>
        <end position="78"/>
    </location>
</feature>
<dbReference type="Gene3D" id="3.30.559.10">
    <property type="entry name" value="Chloramphenicol acetyltransferase-like domain"/>
    <property type="match status" value="1"/>
</dbReference>
<dbReference type="SUPFAM" id="SSF52777">
    <property type="entry name" value="CoA-dependent acyltransferases"/>
    <property type="match status" value="1"/>
</dbReference>
<keyword evidence="12" id="KW-1185">Reference proteome</keyword>
<evidence type="ECO:0000256" key="3">
    <source>
        <dbReference type="ARBA" id="ARBA00011484"/>
    </source>
</evidence>
<dbReference type="GO" id="GO:0016746">
    <property type="term" value="F:acyltransferase activity"/>
    <property type="evidence" value="ECO:0007669"/>
    <property type="project" value="UniProtKB-KW"/>
</dbReference>
<dbReference type="Pfam" id="PF00364">
    <property type="entry name" value="Biotin_lipoyl"/>
    <property type="match status" value="1"/>
</dbReference>
<protein>
    <recommendedName>
        <fullName evidence="7">Dihydrolipoamide acetyltransferase component of pyruvate dehydrogenase complex</fullName>
        <ecNumber evidence="7">2.3.1.-</ecNumber>
    </recommendedName>
</protein>
<dbReference type="EC" id="2.3.1.-" evidence="7"/>
<evidence type="ECO:0000256" key="6">
    <source>
        <dbReference type="ARBA" id="ARBA00023315"/>
    </source>
</evidence>
<feature type="region of interest" description="Disordered" evidence="8">
    <location>
        <begin position="93"/>
        <end position="116"/>
    </location>
</feature>
<dbReference type="Pfam" id="PF00198">
    <property type="entry name" value="2-oxoacid_dh"/>
    <property type="match status" value="1"/>
</dbReference>
<dbReference type="RefSeq" id="WP_406645374.1">
    <property type="nucleotide sequence ID" value="NZ_CP123584.1"/>
</dbReference>
<evidence type="ECO:0000313" key="11">
    <source>
        <dbReference type="EMBL" id="WZK88023.1"/>
    </source>
</evidence>
<evidence type="ECO:0000313" key="12">
    <source>
        <dbReference type="Proteomes" id="UP001623232"/>
    </source>
</evidence>
<dbReference type="InterPro" id="IPR003016">
    <property type="entry name" value="2-oxoA_DH_lipoyl-BS"/>
</dbReference>
<dbReference type="InterPro" id="IPR023213">
    <property type="entry name" value="CAT-like_dom_sf"/>
</dbReference>
<dbReference type="InterPro" id="IPR000089">
    <property type="entry name" value="Biotin_lipoyl"/>
</dbReference>
<dbReference type="CDD" id="cd06849">
    <property type="entry name" value="lipoyl_domain"/>
    <property type="match status" value="1"/>
</dbReference>
<evidence type="ECO:0000256" key="8">
    <source>
        <dbReference type="SAM" id="MobiDB-lite"/>
    </source>
</evidence>
<sequence>MQELDIKLPDVGEGVTEAELVEWHVKPGDLVREDDILAAVMTDKATVEIPSLYDGKVTWTGGEIGDTVAVGAVLVRIETEGEAVPDVFEQAAPVADPDPAPAGEKAPEPAPKPEPEVAPVVIPQVIAPRVEHADVLASPAVRKRARDAGIDLRQIRGTGPGGRIGHGDLDAMFQSAQAPAAPIDSPVRKPEVEEIKVVGLRRKIADRMALANSRIPHITVVEEVDVTGVEDLRATMNKDRGDKPKLTMLPFVCAALARAVRDHPEMNAHFDDNAGIIRRHRALHVGIATMTDNGLIVPVLRDAETRGLFDTASEIARLSEAARTGKAVREELTGSTLTITSLGPLGAIVTTPIINHPEVAIVGINKMAMRPQWDGTQFVPRKMMNISCSFDHRVIDGWDAAVFVNRIKTLLETPALIFVEE</sequence>
<dbReference type="PROSITE" id="PS51826">
    <property type="entry name" value="PSBD"/>
    <property type="match status" value="1"/>
</dbReference>
<organism evidence="11 12">
    <name type="scientific">Aliisedimentitalea scapharcae</name>
    <dbReference type="NCBI Taxonomy" id="1524259"/>
    <lineage>
        <taxon>Bacteria</taxon>
        <taxon>Pseudomonadati</taxon>
        <taxon>Pseudomonadota</taxon>
        <taxon>Alphaproteobacteria</taxon>
        <taxon>Rhodobacterales</taxon>
        <taxon>Roseobacteraceae</taxon>
        <taxon>Aliisedimentitalea</taxon>
    </lineage>
</organism>
<feature type="compositionally biased region" description="Basic and acidic residues" evidence="8">
    <location>
        <begin position="105"/>
        <end position="115"/>
    </location>
</feature>
<reference evidence="11 12" key="1">
    <citation type="submission" date="2023-04" db="EMBL/GenBank/DDBJ databases">
        <title>Complete genome sequence of Alisedimentitalea scapharcae.</title>
        <authorList>
            <person name="Rong J.-C."/>
            <person name="Yi M.-L."/>
            <person name="Zhao Q."/>
        </authorList>
    </citation>
    <scope>NUCLEOTIDE SEQUENCE [LARGE SCALE GENOMIC DNA]</scope>
    <source>
        <strain evidence="11 12">KCTC 42119</strain>
    </source>
</reference>
<keyword evidence="4 7" id="KW-0808">Transferase</keyword>
<keyword evidence="5 7" id="KW-0450">Lipoyl</keyword>
<dbReference type="InterPro" id="IPR004167">
    <property type="entry name" value="PSBD"/>
</dbReference>
<dbReference type="Pfam" id="PF02817">
    <property type="entry name" value="E3_binding"/>
    <property type="match status" value="1"/>
</dbReference>
<dbReference type="PANTHER" id="PTHR43178">
    <property type="entry name" value="DIHYDROLIPOAMIDE ACETYLTRANSFERASE COMPONENT OF PYRUVATE DEHYDROGENASE COMPLEX"/>
    <property type="match status" value="1"/>
</dbReference>
<gene>
    <name evidence="11" type="ORF">QEZ52_15620</name>
</gene>
<proteinExistence type="inferred from homology"/>
<comment type="cofactor">
    <cofactor evidence="1 7">
        <name>(R)-lipoate</name>
        <dbReference type="ChEBI" id="CHEBI:83088"/>
    </cofactor>
</comment>
<dbReference type="InterPro" id="IPR050743">
    <property type="entry name" value="2-oxoacid_DH_E2_comp"/>
</dbReference>